<keyword evidence="6 8" id="KW-1133">Transmembrane helix</keyword>
<evidence type="ECO:0000256" key="4">
    <source>
        <dbReference type="ARBA" id="ARBA00022801"/>
    </source>
</evidence>
<keyword evidence="13" id="KW-1185">Reference proteome</keyword>
<dbReference type="InterPro" id="IPR027417">
    <property type="entry name" value="P-loop_NTPase"/>
</dbReference>
<evidence type="ECO:0000256" key="8">
    <source>
        <dbReference type="SAM" id="Phobius"/>
    </source>
</evidence>
<evidence type="ECO:0000256" key="6">
    <source>
        <dbReference type="ARBA" id="ARBA00022989"/>
    </source>
</evidence>
<dbReference type="InterPro" id="IPR003593">
    <property type="entry name" value="AAA+_ATPase"/>
</dbReference>
<evidence type="ECO:0000256" key="7">
    <source>
        <dbReference type="ARBA" id="ARBA00023136"/>
    </source>
</evidence>
<evidence type="ECO:0000256" key="2">
    <source>
        <dbReference type="ARBA" id="ARBA00022692"/>
    </source>
</evidence>
<dbReference type="InterPro" id="IPR036640">
    <property type="entry name" value="ABC1_TM_sf"/>
</dbReference>
<dbReference type="InterPro" id="IPR011527">
    <property type="entry name" value="ABC1_TM_dom"/>
</dbReference>
<dbReference type="SUPFAM" id="SSF52540">
    <property type="entry name" value="P-loop containing nucleoside triphosphate hydrolases"/>
    <property type="match status" value="1"/>
</dbReference>
<protein>
    <submittedName>
        <fullName evidence="12">Peptidase domain-containing ABC transporter</fullName>
    </submittedName>
</protein>
<keyword evidence="5" id="KW-0067">ATP-binding</keyword>
<dbReference type="PANTHER" id="PTHR43394">
    <property type="entry name" value="ATP-DEPENDENT PERMEASE MDL1, MITOCHONDRIAL"/>
    <property type="match status" value="1"/>
</dbReference>
<evidence type="ECO:0000256" key="1">
    <source>
        <dbReference type="ARBA" id="ARBA00004651"/>
    </source>
</evidence>
<dbReference type="PROSITE" id="PS00211">
    <property type="entry name" value="ABC_TRANSPORTER_1"/>
    <property type="match status" value="1"/>
</dbReference>
<evidence type="ECO:0000313" key="13">
    <source>
        <dbReference type="Proteomes" id="UP001596020"/>
    </source>
</evidence>
<reference evidence="13" key="1">
    <citation type="journal article" date="2019" name="Int. J. Syst. Evol. Microbiol.">
        <title>The Global Catalogue of Microorganisms (GCM) 10K type strain sequencing project: providing services to taxonomists for standard genome sequencing and annotation.</title>
        <authorList>
            <consortium name="The Broad Institute Genomics Platform"/>
            <consortium name="The Broad Institute Genome Sequencing Center for Infectious Disease"/>
            <person name="Wu L."/>
            <person name="Ma J."/>
        </authorList>
    </citation>
    <scope>NUCLEOTIDE SEQUENCE [LARGE SCALE GENOMIC DNA]</scope>
    <source>
        <strain evidence="13">CGMCC 4.7357</strain>
    </source>
</reference>
<dbReference type="SUPFAM" id="SSF90123">
    <property type="entry name" value="ABC transporter transmembrane region"/>
    <property type="match status" value="1"/>
</dbReference>
<feature type="domain" description="Peptidase C39" evidence="11">
    <location>
        <begin position="5"/>
        <end position="130"/>
    </location>
</feature>
<evidence type="ECO:0000259" key="10">
    <source>
        <dbReference type="PROSITE" id="PS50929"/>
    </source>
</evidence>
<feature type="transmembrane region" description="Helical" evidence="8">
    <location>
        <begin position="426"/>
        <end position="453"/>
    </location>
</feature>
<dbReference type="Gene3D" id="1.20.1560.10">
    <property type="entry name" value="ABC transporter type 1, transmembrane domain"/>
    <property type="match status" value="1"/>
</dbReference>
<dbReference type="CDD" id="cd02418">
    <property type="entry name" value="Peptidase_C39B"/>
    <property type="match status" value="1"/>
</dbReference>
<evidence type="ECO:0000259" key="11">
    <source>
        <dbReference type="PROSITE" id="PS50990"/>
    </source>
</evidence>
<dbReference type="InterPro" id="IPR039421">
    <property type="entry name" value="Type_1_exporter"/>
</dbReference>
<dbReference type="PROSITE" id="PS50990">
    <property type="entry name" value="PEPTIDASE_C39"/>
    <property type="match status" value="1"/>
</dbReference>
<dbReference type="Pfam" id="PF03412">
    <property type="entry name" value="Peptidase_C39"/>
    <property type="match status" value="1"/>
</dbReference>
<dbReference type="CDD" id="cd18571">
    <property type="entry name" value="ABC_6TM_peptidase_like"/>
    <property type="match status" value="1"/>
</dbReference>
<dbReference type="InterPro" id="IPR005074">
    <property type="entry name" value="Peptidase_C39"/>
</dbReference>
<feature type="transmembrane region" description="Helical" evidence="8">
    <location>
        <begin position="193"/>
        <end position="214"/>
    </location>
</feature>
<dbReference type="RefSeq" id="WP_380080113.1">
    <property type="nucleotide sequence ID" value="NZ_JBHSGO010000214.1"/>
</dbReference>
<sequence>MFYKQLDQMDCGPACLAMIAGHYGRQPNRDWLRRRCALGKDGVSMLGICKAAEELGFKTVGGRLCFKTLSSSAPLPCIVHWDQNHFVVVNKFRKRRKGEYTVYVADPSKGLITYTKEEFCKHWICTQTNGEEKGIALLLEPSHDFYFRKNSEQASGNQKKDNDRLRDYSVRIKSRSKFLWGYLKKYKRFFTQLILGLLLGSLLQLVFPFLTQAIVDTGIGGKDLGFVWLVLLAQMMLLFSRTAIEFVRSKILLHISTRINISLISDFFIKLMKLPMKFFDTKLMGDLLQRIEDHRRVEQFLTSSSLSLLFSFFTFLVFGVVLAVYNLGIFFVFLLGTILYAAWIVLFLKKRRQLDYKYFEQAGRNRNVTYQLIGGMQEIKLQGCEQRKRWEWEDVQADLFKVNLQVLNMQQIQLAGSITINEVKNILITVFAATAVIQGNMTLGMMLAVQYIIGQLNSPVEQLIQFIYSWQDVSISLDRMNEIHTETNEENAERTRNNYTSESIDGHSLAIKNLSFKYDIYSPKDILSNINLSLPNGKVTAIVGASGSGKTTLIKLLLGFYEPLKGSIQVGDPNLNEFNLGWWRNQCGAVMQEGYLFSDTIARNIAISDDEPDIERIRHAARVANIADYIEALPLAYNTMIGQDGQGISQGQRQRILIARVVYKNPMFVFLDEATNALDANNERAITENLSDFYKGKTVVVVAHRLSTVRNADQIVVLDEGKIVEIGTHEELTAKRGKYFALVKNQLELGN</sequence>
<keyword evidence="7 8" id="KW-0472">Membrane</keyword>
<dbReference type="Gene3D" id="3.40.50.300">
    <property type="entry name" value="P-loop containing nucleotide triphosphate hydrolases"/>
    <property type="match status" value="1"/>
</dbReference>
<accession>A0ABV9K9R8</accession>
<feature type="transmembrane region" description="Helical" evidence="8">
    <location>
        <begin position="226"/>
        <end position="244"/>
    </location>
</feature>
<feature type="domain" description="ABC transporter" evidence="9">
    <location>
        <begin position="509"/>
        <end position="745"/>
    </location>
</feature>
<comment type="caution">
    <text evidence="12">The sequence shown here is derived from an EMBL/GenBank/DDBJ whole genome shotgun (WGS) entry which is preliminary data.</text>
</comment>
<dbReference type="InterPro" id="IPR003439">
    <property type="entry name" value="ABC_transporter-like_ATP-bd"/>
</dbReference>
<feature type="domain" description="ABC transmembrane type-1" evidence="10">
    <location>
        <begin position="193"/>
        <end position="472"/>
    </location>
</feature>
<keyword evidence="3" id="KW-0547">Nucleotide-binding</keyword>
<comment type="subcellular location">
    <subcellularLocation>
        <location evidence="1">Cell membrane</location>
        <topology evidence="1">Multi-pass membrane protein</topology>
    </subcellularLocation>
</comment>
<dbReference type="PROSITE" id="PS50929">
    <property type="entry name" value="ABC_TM1F"/>
    <property type="match status" value="1"/>
</dbReference>
<organism evidence="12 13">
    <name type="scientific">Falsiporphyromonas endometrii</name>
    <dbReference type="NCBI Taxonomy" id="1387297"/>
    <lineage>
        <taxon>Bacteria</taxon>
        <taxon>Pseudomonadati</taxon>
        <taxon>Bacteroidota</taxon>
        <taxon>Bacteroidia</taxon>
        <taxon>Bacteroidales</taxon>
        <taxon>Porphyromonadaceae</taxon>
        <taxon>Falsiporphyromonas</taxon>
    </lineage>
</organism>
<evidence type="ECO:0000259" key="9">
    <source>
        <dbReference type="PROSITE" id="PS50893"/>
    </source>
</evidence>
<dbReference type="InterPro" id="IPR017871">
    <property type="entry name" value="ABC_transporter-like_CS"/>
</dbReference>
<dbReference type="EMBL" id="JBHSGO010000214">
    <property type="protein sequence ID" value="MFC4666748.1"/>
    <property type="molecule type" value="Genomic_DNA"/>
</dbReference>
<gene>
    <name evidence="12" type="ORF">ACFO3G_09110</name>
</gene>
<dbReference type="Pfam" id="PF00005">
    <property type="entry name" value="ABC_tran"/>
    <property type="match status" value="1"/>
</dbReference>
<proteinExistence type="predicted"/>
<evidence type="ECO:0000313" key="12">
    <source>
        <dbReference type="EMBL" id="MFC4666748.1"/>
    </source>
</evidence>
<feature type="transmembrane region" description="Helical" evidence="8">
    <location>
        <begin position="329"/>
        <end position="348"/>
    </location>
</feature>
<dbReference type="Proteomes" id="UP001596020">
    <property type="component" value="Unassembled WGS sequence"/>
</dbReference>
<evidence type="ECO:0000256" key="3">
    <source>
        <dbReference type="ARBA" id="ARBA00022741"/>
    </source>
</evidence>
<dbReference type="SMART" id="SM00382">
    <property type="entry name" value="AAA"/>
    <property type="match status" value="1"/>
</dbReference>
<keyword evidence="2 8" id="KW-0812">Transmembrane</keyword>
<dbReference type="Pfam" id="PF00664">
    <property type="entry name" value="ABC_membrane"/>
    <property type="match status" value="1"/>
</dbReference>
<dbReference type="Gene3D" id="3.90.70.10">
    <property type="entry name" value="Cysteine proteinases"/>
    <property type="match status" value="1"/>
</dbReference>
<dbReference type="PANTHER" id="PTHR43394:SF1">
    <property type="entry name" value="ATP-BINDING CASSETTE SUB-FAMILY B MEMBER 10, MITOCHONDRIAL"/>
    <property type="match status" value="1"/>
</dbReference>
<name>A0ABV9K9R8_9PORP</name>
<dbReference type="PROSITE" id="PS50893">
    <property type="entry name" value="ABC_TRANSPORTER_2"/>
    <property type="match status" value="1"/>
</dbReference>
<keyword evidence="4" id="KW-0378">Hydrolase</keyword>
<feature type="transmembrane region" description="Helical" evidence="8">
    <location>
        <begin position="300"/>
        <end position="323"/>
    </location>
</feature>
<evidence type="ECO:0000256" key="5">
    <source>
        <dbReference type="ARBA" id="ARBA00022840"/>
    </source>
</evidence>